<keyword evidence="1" id="KW-0614">Plasmid</keyword>
<dbReference type="EMBL" id="AP005352">
    <property type="protein sequence ID" value="BAC97777.1"/>
    <property type="molecule type" value="Genomic_DNA"/>
</dbReference>
<evidence type="ECO:0000313" key="2">
    <source>
        <dbReference type="Proteomes" id="UP000002675"/>
    </source>
</evidence>
<organism evidence="1 2">
    <name type="scientific">Vibrio vulnificus (strain YJ016)</name>
    <dbReference type="NCBI Taxonomy" id="196600"/>
    <lineage>
        <taxon>Bacteria</taxon>
        <taxon>Pseudomonadati</taxon>
        <taxon>Pseudomonadota</taxon>
        <taxon>Gammaproteobacteria</taxon>
        <taxon>Vibrionales</taxon>
        <taxon>Vibrionaceae</taxon>
        <taxon>Vibrio</taxon>
    </lineage>
</organism>
<sequence length="45" mass="5418">MGMFKSDQEKRIESLARQYSQKDKRLSWESCLKKAKQAQRHFNSN</sequence>
<dbReference type="Proteomes" id="UP000002675">
    <property type="component" value="Plasmid pYJ016"/>
</dbReference>
<protein>
    <submittedName>
        <fullName evidence="1">Uncharacterized protein</fullName>
    </submittedName>
</protein>
<proteinExistence type="predicted"/>
<dbReference type="KEGG" id="vvy:VVP54"/>
<accession>Q7MBI9</accession>
<gene>
    <name evidence="1" type="ordered locus">VVP54</name>
</gene>
<evidence type="ECO:0000313" key="1">
    <source>
        <dbReference type="EMBL" id="BAC97777.1"/>
    </source>
</evidence>
<dbReference type="HOGENOM" id="CLU_215459_0_0_6"/>
<name>Q7MBI9_VIBVY</name>
<reference evidence="1 2" key="1">
    <citation type="journal article" date="2003" name="Genome Res.">
        <title>Comparative genome analysis of Vibrio vulnificus, a marine pathogen.</title>
        <authorList>
            <person name="Chen C.Y."/>
            <person name="Wu K.M."/>
            <person name="Chang Y.C."/>
            <person name="Chang C.H."/>
            <person name="Tsai H.C."/>
            <person name="Liao T.L."/>
            <person name="Liu Y.M."/>
            <person name="Chen H.J."/>
            <person name="Shen A.B."/>
            <person name="Li J.C."/>
            <person name="Su T.L."/>
            <person name="Shao C.P."/>
            <person name="Lee C.T."/>
            <person name="Hor L.I."/>
            <person name="Tsai S.F."/>
        </authorList>
    </citation>
    <scope>NUCLEOTIDE SEQUENCE [LARGE SCALE GENOMIC DNA]</scope>
    <source>
        <strain evidence="1 2">YJ016</strain>
        <plasmid evidence="1">pYJ016</plasmid>
    </source>
</reference>
<geneLocation type="plasmid" evidence="1 2">
    <name>pYJ016</name>
</geneLocation>
<dbReference type="AlphaFoldDB" id="Q7MBI9"/>